<dbReference type="Proteomes" id="UP001153620">
    <property type="component" value="Chromosome 1"/>
</dbReference>
<dbReference type="PANTHER" id="PTHR46306:SF1">
    <property type="entry name" value="BTB_POZ DOMAIN-CONTAINING PROTEIN 9"/>
    <property type="match status" value="1"/>
</dbReference>
<dbReference type="GO" id="GO:0050804">
    <property type="term" value="P:modulation of chemical synaptic transmission"/>
    <property type="evidence" value="ECO:0007669"/>
    <property type="project" value="TreeGrafter"/>
</dbReference>
<dbReference type="OrthoDB" id="9997739at2759"/>
<dbReference type="Pfam" id="PF00651">
    <property type="entry name" value="BTB"/>
    <property type="match status" value="1"/>
</dbReference>
<protein>
    <recommendedName>
        <fullName evidence="1">BTB domain-containing protein</fullName>
    </recommendedName>
</protein>
<evidence type="ECO:0000313" key="3">
    <source>
        <dbReference type="Proteomes" id="UP001153620"/>
    </source>
</evidence>
<dbReference type="PANTHER" id="PTHR46306">
    <property type="entry name" value="BTB/POZ DOMAIN-CONTAINING PROTEIN 9"/>
    <property type="match status" value="1"/>
</dbReference>
<dbReference type="InterPro" id="IPR011705">
    <property type="entry name" value="BACK"/>
</dbReference>
<dbReference type="PROSITE" id="PS50097">
    <property type="entry name" value="BTB"/>
    <property type="match status" value="1"/>
</dbReference>
<organism evidence="2 3">
    <name type="scientific">Chironomus riparius</name>
    <dbReference type="NCBI Taxonomy" id="315576"/>
    <lineage>
        <taxon>Eukaryota</taxon>
        <taxon>Metazoa</taxon>
        <taxon>Ecdysozoa</taxon>
        <taxon>Arthropoda</taxon>
        <taxon>Hexapoda</taxon>
        <taxon>Insecta</taxon>
        <taxon>Pterygota</taxon>
        <taxon>Neoptera</taxon>
        <taxon>Endopterygota</taxon>
        <taxon>Diptera</taxon>
        <taxon>Nematocera</taxon>
        <taxon>Chironomoidea</taxon>
        <taxon>Chironomidae</taxon>
        <taxon>Chironominae</taxon>
        <taxon>Chironomus</taxon>
    </lineage>
</organism>
<reference evidence="2" key="1">
    <citation type="submission" date="2022-01" db="EMBL/GenBank/DDBJ databases">
        <authorList>
            <person name="King R."/>
        </authorList>
    </citation>
    <scope>NUCLEOTIDE SEQUENCE</scope>
</reference>
<dbReference type="GO" id="GO:0048512">
    <property type="term" value="P:circadian behavior"/>
    <property type="evidence" value="ECO:0007669"/>
    <property type="project" value="TreeGrafter"/>
</dbReference>
<reference evidence="2" key="2">
    <citation type="submission" date="2022-10" db="EMBL/GenBank/DDBJ databases">
        <authorList>
            <consortium name="ENA_rothamsted_submissions"/>
            <consortium name="culmorum"/>
            <person name="King R."/>
        </authorList>
    </citation>
    <scope>NUCLEOTIDE SEQUENCE</scope>
</reference>
<dbReference type="Pfam" id="PF07707">
    <property type="entry name" value="BACK"/>
    <property type="match status" value="1"/>
</dbReference>
<dbReference type="FunFam" id="1.25.40.420:FF:000005">
    <property type="entry name" value="BTB/POZ domain-containing protein 9"/>
    <property type="match status" value="1"/>
</dbReference>
<dbReference type="Gene3D" id="2.60.120.260">
    <property type="entry name" value="Galactose-binding domain-like"/>
    <property type="match status" value="2"/>
</dbReference>
<name>A0A9N9RLA8_9DIPT</name>
<dbReference type="FunFam" id="2.60.120.260:FF:000051">
    <property type="entry name" value="BTB/POZ domain-containing protein 9"/>
    <property type="match status" value="1"/>
</dbReference>
<dbReference type="SMART" id="SM00225">
    <property type="entry name" value="BTB"/>
    <property type="match status" value="1"/>
</dbReference>
<dbReference type="AlphaFoldDB" id="A0A9N9RLA8"/>
<dbReference type="SMART" id="SM00875">
    <property type="entry name" value="BACK"/>
    <property type="match status" value="1"/>
</dbReference>
<gene>
    <name evidence="2" type="ORF">CHIRRI_LOCUS2290</name>
</gene>
<keyword evidence="3" id="KW-1185">Reference proteome</keyword>
<proteinExistence type="predicted"/>
<dbReference type="InterPro" id="IPR011333">
    <property type="entry name" value="SKP1/BTB/POZ_sf"/>
</dbReference>
<dbReference type="InterPro" id="IPR052407">
    <property type="entry name" value="BTB_POZ_domain_cont_9"/>
</dbReference>
<dbReference type="Gene3D" id="1.25.40.420">
    <property type="match status" value="1"/>
</dbReference>
<accession>A0A9N9RLA8</accession>
<dbReference type="InterPro" id="IPR008979">
    <property type="entry name" value="Galactose-bd-like_sf"/>
</dbReference>
<evidence type="ECO:0000313" key="2">
    <source>
        <dbReference type="EMBL" id="CAG9799321.1"/>
    </source>
</evidence>
<dbReference type="GO" id="GO:0005737">
    <property type="term" value="C:cytoplasm"/>
    <property type="evidence" value="ECO:0007669"/>
    <property type="project" value="TreeGrafter"/>
</dbReference>
<dbReference type="EMBL" id="OU895877">
    <property type="protein sequence ID" value="CAG9799321.1"/>
    <property type="molecule type" value="Genomic_DNA"/>
</dbReference>
<dbReference type="SUPFAM" id="SSF54695">
    <property type="entry name" value="POZ domain"/>
    <property type="match status" value="1"/>
</dbReference>
<evidence type="ECO:0000259" key="1">
    <source>
        <dbReference type="PROSITE" id="PS50097"/>
    </source>
</evidence>
<dbReference type="Gene3D" id="3.30.710.10">
    <property type="entry name" value="Potassium Channel Kv1.1, Chain A"/>
    <property type="match status" value="1"/>
</dbReference>
<feature type="domain" description="BTB" evidence="1">
    <location>
        <begin position="35"/>
        <end position="101"/>
    </location>
</feature>
<dbReference type="GO" id="GO:0008344">
    <property type="term" value="P:adult locomotory behavior"/>
    <property type="evidence" value="ECO:0007669"/>
    <property type="project" value="TreeGrafter"/>
</dbReference>
<dbReference type="SUPFAM" id="SSF49785">
    <property type="entry name" value="Galactose-binding domain-like"/>
    <property type="match status" value="2"/>
</dbReference>
<dbReference type="InterPro" id="IPR000210">
    <property type="entry name" value="BTB/POZ_dom"/>
</dbReference>
<sequence>MSKFLQEDDKKVGEIILTEKLSEDFSNLYLSQNYSDVIFLVENERIPSHKVILAARSEYFRAMLYGGLSESNKNEITLNIQKEAFKILLKYIYTGKINLQKIMPQMNIILDTLGLSNLFGYTELKDEISNFLKNSLKLSNVCNILDSSRLYELHSLTNICYTFIDKNAQELLSHESFKFLYKDSLIAILLRDSFYAEEIQIFNAVQGWMECNNDLRPEEINEVVSKIRLPLISTMDLLSIVRPTGILEPDTLLDAITVREQSKIQRLPHRGRLCLEENIAVSKYGAKVIQGLSDGFSVLEDDSNHPYDMEKGYTRHAITTKDDSNGIVIQLSNIFIINCIKILLWDLDTRSYSYVIDVSVEEHIWERIIDYSNYHCRSWQHLYFPNRAVKYVRIKGTRNTVNKVFHLVSLEAMYTNNMPSIVDGIISPKNNVATVERSATVLEGVSRNKNSLLNGNVKDYDWDCGYTCHQLGSGNILIQLGQPYLISSFRILLWDCDDRTYSFYIETSINETNFDLVVDKRNERLQSWQSFHFEPRIISFIRIVGTFNSANEIFHIVHFEAN</sequence>